<protein>
    <submittedName>
        <fullName evidence="2">Uncharacterized protein</fullName>
    </submittedName>
</protein>
<comment type="caution">
    <text evidence="2">The sequence shown here is derived from an EMBL/GenBank/DDBJ whole genome shotgun (WGS) entry which is preliminary data.</text>
</comment>
<dbReference type="AlphaFoldDB" id="A0AAV6U321"/>
<dbReference type="Proteomes" id="UP000827092">
    <property type="component" value="Unassembled WGS sequence"/>
</dbReference>
<organism evidence="2 3">
    <name type="scientific">Oedothorax gibbosus</name>
    <dbReference type="NCBI Taxonomy" id="931172"/>
    <lineage>
        <taxon>Eukaryota</taxon>
        <taxon>Metazoa</taxon>
        <taxon>Ecdysozoa</taxon>
        <taxon>Arthropoda</taxon>
        <taxon>Chelicerata</taxon>
        <taxon>Arachnida</taxon>
        <taxon>Araneae</taxon>
        <taxon>Araneomorphae</taxon>
        <taxon>Entelegynae</taxon>
        <taxon>Araneoidea</taxon>
        <taxon>Linyphiidae</taxon>
        <taxon>Erigoninae</taxon>
        <taxon>Oedothorax</taxon>
    </lineage>
</organism>
<accession>A0AAV6U321</accession>
<reference evidence="2 3" key="1">
    <citation type="journal article" date="2022" name="Nat. Ecol. Evol.">
        <title>A masculinizing supergene underlies an exaggerated male reproductive morph in a spider.</title>
        <authorList>
            <person name="Hendrickx F."/>
            <person name="De Corte Z."/>
            <person name="Sonet G."/>
            <person name="Van Belleghem S.M."/>
            <person name="Kostlbacher S."/>
            <person name="Vangestel C."/>
        </authorList>
    </citation>
    <scope>NUCLEOTIDE SEQUENCE [LARGE SCALE GENOMIC DNA]</scope>
    <source>
        <strain evidence="2">W744_W776</strain>
    </source>
</reference>
<keyword evidence="1" id="KW-0812">Transmembrane</keyword>
<gene>
    <name evidence="2" type="ORF">JTE90_005280</name>
</gene>
<keyword evidence="1" id="KW-0472">Membrane</keyword>
<proteinExistence type="predicted"/>
<evidence type="ECO:0000313" key="2">
    <source>
        <dbReference type="EMBL" id="KAG8178388.1"/>
    </source>
</evidence>
<evidence type="ECO:0000313" key="3">
    <source>
        <dbReference type="Proteomes" id="UP000827092"/>
    </source>
</evidence>
<evidence type="ECO:0000256" key="1">
    <source>
        <dbReference type="SAM" id="Phobius"/>
    </source>
</evidence>
<keyword evidence="3" id="KW-1185">Reference proteome</keyword>
<sequence>MAKLLSSSGGSSMRLGRMNRIFVPMPVIHMSGGPLMGGYGMMTGGYGMGGGQYGMNGGGNGMNGGGYGMNGGGNGMNGGGYGMGMGMGGYDNLGWWKVSAFWIKAILLRSNSGSFNKEVGGLNRIYESMPVIHMSRGPAMGGYEMMSGGNGMGGGGQY</sequence>
<dbReference type="EMBL" id="JAFNEN010000700">
    <property type="protein sequence ID" value="KAG8178388.1"/>
    <property type="molecule type" value="Genomic_DNA"/>
</dbReference>
<name>A0AAV6U321_9ARAC</name>
<feature type="transmembrane region" description="Helical" evidence="1">
    <location>
        <begin position="21"/>
        <end position="42"/>
    </location>
</feature>
<keyword evidence="1" id="KW-1133">Transmembrane helix</keyword>